<evidence type="ECO:0000259" key="1">
    <source>
        <dbReference type="Pfam" id="PF01575"/>
    </source>
</evidence>
<dbReference type="RefSeq" id="WP_160061682.1">
    <property type="nucleotide sequence ID" value="NZ_WUYX01000003.1"/>
</dbReference>
<accession>A0A6B0VHJ2</accession>
<evidence type="ECO:0000313" key="2">
    <source>
        <dbReference type="EMBL" id="MXV60585.1"/>
    </source>
</evidence>
<reference evidence="2 3" key="1">
    <citation type="submission" date="2020-01" db="EMBL/GenBank/DDBJ databases">
        <title>Natronorubrum sp. JWXQ-INN 674 isolated from Inner Mongolia Autonomous Region of China.</title>
        <authorList>
            <person name="Xue Q."/>
        </authorList>
    </citation>
    <scope>NUCLEOTIDE SEQUENCE [LARGE SCALE GENOMIC DNA]</scope>
    <source>
        <strain evidence="2 3">JWXQ-INN-674</strain>
    </source>
</reference>
<dbReference type="PANTHER" id="PTHR43664:SF1">
    <property type="entry name" value="BETA-METHYLMALYL-COA DEHYDRATASE"/>
    <property type="match status" value="1"/>
</dbReference>
<dbReference type="InterPro" id="IPR002539">
    <property type="entry name" value="MaoC-like_dom"/>
</dbReference>
<dbReference type="Gene3D" id="3.10.129.10">
    <property type="entry name" value="Hotdog Thioesterase"/>
    <property type="match status" value="1"/>
</dbReference>
<sequence length="157" mass="17829">MAYSYKPHYFEEFEVGQTFQSPGRTITETDVVMHSAMTSDWNELHTNSEHAEERGFGERIVHGPMTFVQTIGMVMRIGILERTAFAFLGMNYMDLPNPVYIGDTVSVDIEVAETKSLESRDDVGLVIFETEMTTQEDTVVFQGDMKFFVLSSENTES</sequence>
<dbReference type="Pfam" id="PF01575">
    <property type="entry name" value="MaoC_dehydratas"/>
    <property type="match status" value="1"/>
</dbReference>
<dbReference type="InterPro" id="IPR029069">
    <property type="entry name" value="HotDog_dom_sf"/>
</dbReference>
<gene>
    <name evidence="2" type="ORF">GS429_00565</name>
</gene>
<dbReference type="PANTHER" id="PTHR43664">
    <property type="entry name" value="MONOAMINE OXIDASE-RELATED"/>
    <property type="match status" value="1"/>
</dbReference>
<comment type="caution">
    <text evidence="2">The sequence shown here is derived from an EMBL/GenBank/DDBJ whole genome shotgun (WGS) entry which is preliminary data.</text>
</comment>
<dbReference type="InterPro" id="IPR052342">
    <property type="entry name" value="MCH/BMMD"/>
</dbReference>
<dbReference type="SUPFAM" id="SSF54637">
    <property type="entry name" value="Thioesterase/thiol ester dehydrase-isomerase"/>
    <property type="match status" value="1"/>
</dbReference>
<dbReference type="Proteomes" id="UP000434101">
    <property type="component" value="Unassembled WGS sequence"/>
</dbReference>
<feature type="domain" description="MaoC-like" evidence="1">
    <location>
        <begin position="15"/>
        <end position="119"/>
    </location>
</feature>
<name>A0A6B0VHJ2_9EURY</name>
<evidence type="ECO:0000313" key="3">
    <source>
        <dbReference type="Proteomes" id="UP000434101"/>
    </source>
</evidence>
<proteinExistence type="predicted"/>
<organism evidence="2 3">
    <name type="scientific">Natronorubrum halalkaliphilum</name>
    <dbReference type="NCBI Taxonomy" id="2691917"/>
    <lineage>
        <taxon>Archaea</taxon>
        <taxon>Methanobacteriati</taxon>
        <taxon>Methanobacteriota</taxon>
        <taxon>Stenosarchaea group</taxon>
        <taxon>Halobacteria</taxon>
        <taxon>Halobacteriales</taxon>
        <taxon>Natrialbaceae</taxon>
        <taxon>Natronorubrum</taxon>
    </lineage>
</organism>
<keyword evidence="3" id="KW-1185">Reference proteome</keyword>
<dbReference type="OrthoDB" id="209979at2157"/>
<dbReference type="AlphaFoldDB" id="A0A6B0VHJ2"/>
<protein>
    <submittedName>
        <fullName evidence="2">Monoamine oxidase</fullName>
    </submittedName>
</protein>
<dbReference type="EMBL" id="WUYX01000003">
    <property type="protein sequence ID" value="MXV60585.1"/>
    <property type="molecule type" value="Genomic_DNA"/>
</dbReference>